<comment type="caution">
    <text evidence="2">The sequence shown here is derived from an EMBL/GenBank/DDBJ whole genome shotgun (WGS) entry which is preliminary data.</text>
</comment>
<evidence type="ECO:0000313" key="2">
    <source>
        <dbReference type="EMBL" id="CAI0451384.1"/>
    </source>
</evidence>
<dbReference type="AlphaFoldDB" id="A0AAV0MZ14"/>
<protein>
    <submittedName>
        <fullName evidence="2">Uncharacterized protein</fullName>
    </submittedName>
</protein>
<sequence length="77" mass="8994">MNILPSCPVHAFAHQKKEISHRCPYLCNINTRIKRVHPTTSRRKKRDQPFVMDFLWGSVVFVHFILNSVVPGYPSVF</sequence>
<keyword evidence="3" id="KW-1185">Reference proteome</keyword>
<reference evidence="2" key="1">
    <citation type="submission" date="2022-08" db="EMBL/GenBank/DDBJ databases">
        <authorList>
            <person name="Gutierrez-Valencia J."/>
        </authorList>
    </citation>
    <scope>NUCLEOTIDE SEQUENCE</scope>
</reference>
<proteinExistence type="predicted"/>
<organism evidence="2 3">
    <name type="scientific">Linum tenue</name>
    <dbReference type="NCBI Taxonomy" id="586396"/>
    <lineage>
        <taxon>Eukaryota</taxon>
        <taxon>Viridiplantae</taxon>
        <taxon>Streptophyta</taxon>
        <taxon>Embryophyta</taxon>
        <taxon>Tracheophyta</taxon>
        <taxon>Spermatophyta</taxon>
        <taxon>Magnoliopsida</taxon>
        <taxon>eudicotyledons</taxon>
        <taxon>Gunneridae</taxon>
        <taxon>Pentapetalae</taxon>
        <taxon>rosids</taxon>
        <taxon>fabids</taxon>
        <taxon>Malpighiales</taxon>
        <taxon>Linaceae</taxon>
        <taxon>Linum</taxon>
    </lineage>
</organism>
<keyword evidence="1" id="KW-1133">Transmembrane helix</keyword>
<gene>
    <name evidence="2" type="ORF">LITE_LOCUS30847</name>
</gene>
<evidence type="ECO:0000256" key="1">
    <source>
        <dbReference type="SAM" id="Phobius"/>
    </source>
</evidence>
<accession>A0AAV0MZ14</accession>
<keyword evidence="1" id="KW-0472">Membrane</keyword>
<feature type="transmembrane region" description="Helical" evidence="1">
    <location>
        <begin position="50"/>
        <end position="70"/>
    </location>
</feature>
<keyword evidence="1" id="KW-0812">Transmembrane</keyword>
<name>A0AAV0MZ14_9ROSI</name>
<dbReference type="EMBL" id="CAMGYJ010000007">
    <property type="protein sequence ID" value="CAI0451384.1"/>
    <property type="molecule type" value="Genomic_DNA"/>
</dbReference>
<dbReference type="Proteomes" id="UP001154282">
    <property type="component" value="Unassembled WGS sequence"/>
</dbReference>
<evidence type="ECO:0000313" key="3">
    <source>
        <dbReference type="Proteomes" id="UP001154282"/>
    </source>
</evidence>